<evidence type="ECO:0000313" key="3">
    <source>
        <dbReference type="Proteomes" id="UP000256373"/>
    </source>
</evidence>
<dbReference type="PANTHER" id="PTHR15032">
    <property type="entry name" value="N-ACYL-PHOSPHATIDYLETHANOLAMINE-HYDROLYZING PHOSPHOLIPASE D"/>
    <property type="match status" value="1"/>
</dbReference>
<dbReference type="SUPFAM" id="SSF56281">
    <property type="entry name" value="Metallo-hydrolase/oxidoreductase"/>
    <property type="match status" value="1"/>
</dbReference>
<dbReference type="EMBL" id="QNUL01000002">
    <property type="protein sequence ID" value="REA63774.1"/>
    <property type="molecule type" value="Genomic_DNA"/>
</dbReference>
<feature type="domain" description="Metallo-beta-lactamase" evidence="1">
    <location>
        <begin position="97"/>
        <end position="289"/>
    </location>
</feature>
<dbReference type="AlphaFoldDB" id="A0A3D8YGU5"/>
<accession>A0A3D8YGU5</accession>
<organism evidence="2 3">
    <name type="scientific">Dyadobacter luteus</name>
    <dbReference type="NCBI Taxonomy" id="2259619"/>
    <lineage>
        <taxon>Bacteria</taxon>
        <taxon>Pseudomonadati</taxon>
        <taxon>Bacteroidota</taxon>
        <taxon>Cytophagia</taxon>
        <taxon>Cytophagales</taxon>
        <taxon>Spirosomataceae</taxon>
        <taxon>Dyadobacter</taxon>
    </lineage>
</organism>
<gene>
    <name evidence="2" type="ORF">DSL64_04925</name>
</gene>
<dbReference type="PIRSF" id="PIRSF038896">
    <property type="entry name" value="NAPE-PLD"/>
    <property type="match status" value="1"/>
</dbReference>
<comment type="caution">
    <text evidence="2">The sequence shown here is derived from an EMBL/GenBank/DDBJ whole genome shotgun (WGS) entry which is preliminary data.</text>
</comment>
<dbReference type="Gene3D" id="3.60.15.10">
    <property type="entry name" value="Ribonuclease Z/Hydroxyacylglutathione hydrolase-like"/>
    <property type="match status" value="1"/>
</dbReference>
<protein>
    <submittedName>
        <fullName evidence="2">Zn-dependent hydrolase</fullName>
    </submittedName>
</protein>
<dbReference type="InterPro" id="IPR024884">
    <property type="entry name" value="NAPE-PLD"/>
</dbReference>
<keyword evidence="2" id="KW-0378">Hydrolase</keyword>
<sequence length="326" mass="37860">MPFISNPDLPYVPLPFDWEGTPVNEKGRFLNQEFPFNDSLKLLFKWQLQKNPQKVEKQNDKWRLNQAEHCDFLKHDKDVCVWLGHASFFIRLSGITMLIDPLFFDSRFLRRLSPLPVAPEDFRQLDYILISHDHRDHCDEKTIRFLAENNPDTTWLSGLNMEKLLFSFTKSSRIQQAGWYQQYNTQPELKITYMPSRHWGRRLIGDTNLRLWGGFMIQCAGKTIYFCGDSGYGSHFKTAGQIFHEIDYCLVGIGAYKPEFIMAQSHTSPADAFRAFQDTGASYMIPMHYGTFDLADEPIGDPLRVLKHLDKTKGKVKYPDVGVSFL</sequence>
<dbReference type="OrthoDB" id="9805728at2"/>
<dbReference type="InterPro" id="IPR036866">
    <property type="entry name" value="RibonucZ/Hydroxyglut_hydro"/>
</dbReference>
<dbReference type="RefSeq" id="WP_115829525.1">
    <property type="nucleotide sequence ID" value="NZ_QNUL01000002.1"/>
</dbReference>
<dbReference type="GO" id="GO:0008270">
    <property type="term" value="F:zinc ion binding"/>
    <property type="evidence" value="ECO:0007669"/>
    <property type="project" value="InterPro"/>
</dbReference>
<evidence type="ECO:0000313" key="2">
    <source>
        <dbReference type="EMBL" id="REA63774.1"/>
    </source>
</evidence>
<dbReference type="Pfam" id="PF12706">
    <property type="entry name" value="Lactamase_B_2"/>
    <property type="match status" value="1"/>
</dbReference>
<dbReference type="Proteomes" id="UP000256373">
    <property type="component" value="Unassembled WGS sequence"/>
</dbReference>
<reference evidence="2 3" key="1">
    <citation type="submission" date="2018-07" db="EMBL/GenBank/DDBJ databases">
        <title>Dyadobacter roseus sp. nov., isolated from rose rhizosphere soil.</title>
        <authorList>
            <person name="Chen L."/>
        </authorList>
    </citation>
    <scope>NUCLEOTIDE SEQUENCE [LARGE SCALE GENOMIC DNA]</scope>
    <source>
        <strain evidence="2 3">RS19</strain>
    </source>
</reference>
<keyword evidence="3" id="KW-1185">Reference proteome</keyword>
<dbReference type="GO" id="GO:0070290">
    <property type="term" value="F:N-acylphosphatidylethanolamine-specific phospholipase D activity"/>
    <property type="evidence" value="ECO:0007669"/>
    <property type="project" value="InterPro"/>
</dbReference>
<dbReference type="InterPro" id="IPR001279">
    <property type="entry name" value="Metallo-B-lactamas"/>
</dbReference>
<dbReference type="GO" id="GO:0005737">
    <property type="term" value="C:cytoplasm"/>
    <property type="evidence" value="ECO:0007669"/>
    <property type="project" value="TreeGrafter"/>
</dbReference>
<evidence type="ECO:0000259" key="1">
    <source>
        <dbReference type="Pfam" id="PF12706"/>
    </source>
</evidence>
<proteinExistence type="predicted"/>
<dbReference type="PANTHER" id="PTHR15032:SF4">
    <property type="entry name" value="N-ACYL-PHOSPHATIDYLETHANOLAMINE-HYDROLYZING PHOSPHOLIPASE D"/>
    <property type="match status" value="1"/>
</dbReference>
<name>A0A3D8YGU5_9BACT</name>